<dbReference type="InterPro" id="IPR050707">
    <property type="entry name" value="HTH_MetabolicPath_Reg"/>
</dbReference>
<sequence length="290" mass="31380">MNQDAALMLKNPDPVDAPSGLLERTLGVLELLATNARGMQLFEIADSLHIPRSATHRVLTSLIEHGYVKQEREQGAYQLTAKIASLAFTFLAGSGITDFAQPLLDNLARESGELVRLAMIDGRELIWVAKAQGSPAGLRYDPDMGQVGRLSCSASGHAWLSCLSDEDARALVEKQGYGLRKDYGPRAPESWPALLKYLRQSRKRGVSICVQTYTPWMSASAAPIRHPKSKEVTGAVVIAGPHIRLTEERMLELAPALLQTAQELSMATLASPGLYGRAARPGESFFGAGS</sequence>
<protein>
    <submittedName>
        <fullName evidence="6">Transcriptional regulatory protein</fullName>
    </submittedName>
</protein>
<dbReference type="FunFam" id="1.10.10.10:FF:000056">
    <property type="entry name" value="IclR family transcriptional regulator"/>
    <property type="match status" value="1"/>
</dbReference>
<gene>
    <name evidence="6" type="ORF">NK6_7733</name>
</gene>
<keyword evidence="2" id="KW-0238">DNA-binding</keyword>
<dbReference type="SUPFAM" id="SSF55781">
    <property type="entry name" value="GAF domain-like"/>
    <property type="match status" value="1"/>
</dbReference>
<evidence type="ECO:0000313" key="7">
    <source>
        <dbReference type="Proteomes" id="UP000063308"/>
    </source>
</evidence>
<evidence type="ECO:0000256" key="2">
    <source>
        <dbReference type="ARBA" id="ARBA00023125"/>
    </source>
</evidence>
<dbReference type="GO" id="GO:0003700">
    <property type="term" value="F:DNA-binding transcription factor activity"/>
    <property type="evidence" value="ECO:0007669"/>
    <property type="project" value="TreeGrafter"/>
</dbReference>
<dbReference type="Proteomes" id="UP000063308">
    <property type="component" value="Chromosome"/>
</dbReference>
<evidence type="ECO:0000256" key="1">
    <source>
        <dbReference type="ARBA" id="ARBA00023015"/>
    </source>
</evidence>
<dbReference type="SMART" id="SM00346">
    <property type="entry name" value="HTH_ICLR"/>
    <property type="match status" value="1"/>
</dbReference>
<name>A0A0E4G0P0_9BRAD</name>
<dbReference type="Gene3D" id="1.10.10.10">
    <property type="entry name" value="Winged helix-like DNA-binding domain superfamily/Winged helix DNA-binding domain"/>
    <property type="match status" value="1"/>
</dbReference>
<dbReference type="InterPro" id="IPR014757">
    <property type="entry name" value="Tscrpt_reg_IclR_C"/>
</dbReference>
<dbReference type="PROSITE" id="PS51077">
    <property type="entry name" value="HTH_ICLR"/>
    <property type="match status" value="1"/>
</dbReference>
<evidence type="ECO:0000256" key="3">
    <source>
        <dbReference type="ARBA" id="ARBA00023163"/>
    </source>
</evidence>
<reference evidence="6 7" key="1">
    <citation type="submission" date="2014-11" db="EMBL/GenBank/DDBJ databases">
        <title>Symbiosis island explosion on the genome of extra-slow-growing strains of soybean bradyrhizobia with massive insertion sequences.</title>
        <authorList>
            <person name="Iida T."/>
            <person name="Minamisawa K."/>
        </authorList>
    </citation>
    <scope>NUCLEOTIDE SEQUENCE [LARGE SCALE GENOMIC DNA]</scope>
    <source>
        <strain evidence="6 7">NK6</strain>
    </source>
</reference>
<dbReference type="Pfam" id="PF01614">
    <property type="entry name" value="IclR_C"/>
    <property type="match status" value="1"/>
</dbReference>
<organism evidence="6 7">
    <name type="scientific">Bradyrhizobium diazoefficiens</name>
    <dbReference type="NCBI Taxonomy" id="1355477"/>
    <lineage>
        <taxon>Bacteria</taxon>
        <taxon>Pseudomonadati</taxon>
        <taxon>Pseudomonadota</taxon>
        <taxon>Alphaproteobacteria</taxon>
        <taxon>Hyphomicrobiales</taxon>
        <taxon>Nitrobacteraceae</taxon>
        <taxon>Bradyrhizobium</taxon>
    </lineage>
</organism>
<dbReference type="Gene3D" id="3.30.450.40">
    <property type="match status" value="1"/>
</dbReference>
<dbReference type="PROSITE" id="PS51078">
    <property type="entry name" value="ICLR_ED"/>
    <property type="match status" value="1"/>
</dbReference>
<feature type="domain" description="IclR-ED" evidence="5">
    <location>
        <begin position="82"/>
        <end position="270"/>
    </location>
</feature>
<dbReference type="PANTHER" id="PTHR30136">
    <property type="entry name" value="HELIX-TURN-HELIX TRANSCRIPTIONAL REGULATOR, ICLR FAMILY"/>
    <property type="match status" value="1"/>
</dbReference>
<dbReference type="InterPro" id="IPR036388">
    <property type="entry name" value="WH-like_DNA-bd_sf"/>
</dbReference>
<dbReference type="GO" id="GO:0003677">
    <property type="term" value="F:DNA binding"/>
    <property type="evidence" value="ECO:0007669"/>
    <property type="project" value="UniProtKB-KW"/>
</dbReference>
<evidence type="ECO:0000259" key="5">
    <source>
        <dbReference type="PROSITE" id="PS51078"/>
    </source>
</evidence>
<evidence type="ECO:0000313" key="6">
    <source>
        <dbReference type="EMBL" id="BAR60884.1"/>
    </source>
</evidence>
<dbReference type="EMBL" id="AP014685">
    <property type="protein sequence ID" value="BAR60884.1"/>
    <property type="molecule type" value="Genomic_DNA"/>
</dbReference>
<keyword evidence="3" id="KW-0804">Transcription</keyword>
<dbReference type="AlphaFoldDB" id="A0A0E4G0P0"/>
<proteinExistence type="predicted"/>
<feature type="domain" description="HTH iclR-type" evidence="4">
    <location>
        <begin position="19"/>
        <end position="81"/>
    </location>
</feature>
<keyword evidence="1" id="KW-0805">Transcription regulation</keyword>
<accession>A0A0E4G0P0</accession>
<dbReference type="InterPro" id="IPR036390">
    <property type="entry name" value="WH_DNA-bd_sf"/>
</dbReference>
<dbReference type="InterPro" id="IPR005471">
    <property type="entry name" value="Tscrpt_reg_IclR_N"/>
</dbReference>
<dbReference type="FunFam" id="3.30.450.40:FF:000084">
    <property type="entry name" value="IclR family transcriptional regulator"/>
    <property type="match status" value="1"/>
</dbReference>
<dbReference type="Pfam" id="PF09339">
    <property type="entry name" value="HTH_IclR"/>
    <property type="match status" value="1"/>
</dbReference>
<dbReference type="PANTHER" id="PTHR30136:SF35">
    <property type="entry name" value="HTH-TYPE TRANSCRIPTIONAL REGULATOR RV1719"/>
    <property type="match status" value="1"/>
</dbReference>
<dbReference type="InterPro" id="IPR029016">
    <property type="entry name" value="GAF-like_dom_sf"/>
</dbReference>
<evidence type="ECO:0000259" key="4">
    <source>
        <dbReference type="PROSITE" id="PS51077"/>
    </source>
</evidence>
<dbReference type="GO" id="GO:0045892">
    <property type="term" value="P:negative regulation of DNA-templated transcription"/>
    <property type="evidence" value="ECO:0007669"/>
    <property type="project" value="TreeGrafter"/>
</dbReference>
<dbReference type="SUPFAM" id="SSF46785">
    <property type="entry name" value="Winged helix' DNA-binding domain"/>
    <property type="match status" value="1"/>
</dbReference>